<dbReference type="GO" id="GO:0050661">
    <property type="term" value="F:NADP binding"/>
    <property type="evidence" value="ECO:0007669"/>
    <property type="project" value="InterPro"/>
</dbReference>
<dbReference type="InterPro" id="IPR000313">
    <property type="entry name" value="PWWP_dom"/>
</dbReference>
<dbReference type="SUPFAM" id="SSF48179">
    <property type="entry name" value="6-phosphogluconate dehydrogenase C-terminal domain-like"/>
    <property type="match status" value="1"/>
</dbReference>
<dbReference type="Pfam" id="PF00855">
    <property type="entry name" value="PWWP"/>
    <property type="match status" value="1"/>
</dbReference>
<evidence type="ECO:0000256" key="4">
    <source>
        <dbReference type="ARBA" id="ARBA00030287"/>
    </source>
</evidence>
<dbReference type="GO" id="GO:0140673">
    <property type="term" value="P:transcription elongation-coupled chromatin remodeling"/>
    <property type="evidence" value="ECO:0007669"/>
    <property type="project" value="TreeGrafter"/>
</dbReference>
<evidence type="ECO:0000256" key="1">
    <source>
        <dbReference type="ARBA" id="ARBA00004286"/>
    </source>
</evidence>
<dbReference type="GO" id="GO:0031491">
    <property type="term" value="F:nucleosome binding"/>
    <property type="evidence" value="ECO:0007669"/>
    <property type="project" value="TreeGrafter"/>
</dbReference>
<evidence type="ECO:0000313" key="7">
    <source>
        <dbReference type="EMBL" id="CAG9863132.1"/>
    </source>
</evidence>
<dbReference type="Proteomes" id="UP001153712">
    <property type="component" value="Chromosome 6"/>
</dbReference>
<keyword evidence="8" id="KW-1185">Reference proteome</keyword>
<gene>
    <name evidence="7" type="ORF">PHYEVI_LOCUS9432</name>
</gene>
<dbReference type="InterPro" id="IPR013328">
    <property type="entry name" value="6PGD_dom2"/>
</dbReference>
<evidence type="ECO:0000256" key="5">
    <source>
        <dbReference type="ARBA" id="ARBA00034140"/>
    </source>
</evidence>
<sequence>MSQFQKNEIVWGKMPKGIPWPCLILESDNQAPTTSYWVYFFGTYNYARLPNSRLANFEENREKNINGYCQRLLPRSYHSFPEAVDEAELHLAKMKSNPLYQIPIHEFKGNKRKRPPIAQNNNKKFKPDIVLKELTVNITRLNGLNEKVQEPSKTVLNTDEIIVSKLKFGIVGIGILGSRVAKNLSQSGHLINIWNRTTSKCNKLMKQLEARYRNQVTTFLCPRILLENSDVILVCVSDQDVANSIFKNNFGINHPTDAILKNKGIVQMTTTGPEASKDFQAIIEKKGGKYLEAQIQGSKFDDNFIIITAGEKTLFFDCQSCFKAIGISAMYLGEVGYASKVNLIFQLIKGVHLAAFAEAFSFAERCGLKQELLKRIIEFMDMVSPYLSSKLKIIMNRDFDNVEQALKHLQADLKLGLDLSNSEGEPLFLASITNEIFKHCKRLEFENKDSASIYMRTKY</sequence>
<reference evidence="7" key="1">
    <citation type="submission" date="2022-01" db="EMBL/GenBank/DDBJ databases">
        <authorList>
            <person name="King R."/>
        </authorList>
    </citation>
    <scope>NUCLEOTIDE SEQUENCE</scope>
</reference>
<evidence type="ECO:0000256" key="2">
    <source>
        <dbReference type="ARBA" id="ARBA00007598"/>
    </source>
</evidence>
<evidence type="ECO:0000259" key="6">
    <source>
        <dbReference type="PROSITE" id="PS50812"/>
    </source>
</evidence>
<dbReference type="EMBL" id="OU900099">
    <property type="protein sequence ID" value="CAG9863132.1"/>
    <property type="molecule type" value="Genomic_DNA"/>
</dbReference>
<dbReference type="PROSITE" id="PS50812">
    <property type="entry name" value="PWWP"/>
    <property type="match status" value="1"/>
</dbReference>
<dbReference type="CDD" id="cd05162">
    <property type="entry name" value="PWWP"/>
    <property type="match status" value="1"/>
</dbReference>
<keyword evidence="3" id="KW-0158">Chromosome</keyword>
<feature type="domain" description="PWWP" evidence="6">
    <location>
        <begin position="6"/>
        <end position="60"/>
    </location>
</feature>
<evidence type="ECO:0000313" key="8">
    <source>
        <dbReference type="Proteomes" id="UP001153712"/>
    </source>
</evidence>
<dbReference type="InterPro" id="IPR008927">
    <property type="entry name" value="6-PGluconate_DH-like_C_sf"/>
</dbReference>
<dbReference type="Gene3D" id="3.40.50.720">
    <property type="entry name" value="NAD(P)-binding Rossmann-like Domain"/>
    <property type="match status" value="1"/>
</dbReference>
<dbReference type="SUPFAM" id="SSF63748">
    <property type="entry name" value="Tudor/PWWP/MBT"/>
    <property type="match status" value="1"/>
</dbReference>
<dbReference type="GO" id="GO:0051287">
    <property type="term" value="F:NAD binding"/>
    <property type="evidence" value="ECO:0007669"/>
    <property type="project" value="InterPro"/>
</dbReference>
<comment type="similarity">
    <text evidence="2">Belongs to the HIBADH-related family. NP60 subfamily.</text>
</comment>
<dbReference type="InterPro" id="IPR029154">
    <property type="entry name" value="HIBADH-like_NADP-bd"/>
</dbReference>
<dbReference type="GO" id="GO:0000785">
    <property type="term" value="C:chromatin"/>
    <property type="evidence" value="ECO:0007669"/>
    <property type="project" value="TreeGrafter"/>
</dbReference>
<dbReference type="GO" id="GO:0003677">
    <property type="term" value="F:DNA binding"/>
    <property type="evidence" value="ECO:0007669"/>
    <property type="project" value="TreeGrafter"/>
</dbReference>
<dbReference type="AlphaFoldDB" id="A0A9N9XV27"/>
<dbReference type="InterPro" id="IPR051265">
    <property type="entry name" value="HIBADH-related_NP60_sf"/>
</dbReference>
<dbReference type="Gene3D" id="2.30.30.140">
    <property type="match status" value="1"/>
</dbReference>
<protein>
    <recommendedName>
        <fullName evidence="5">Cytokine-like nuclear factor N-PAC</fullName>
    </recommendedName>
    <alternativeName>
        <fullName evidence="4">Glyoxylate reductase 1 homolog</fullName>
    </alternativeName>
</protein>
<dbReference type="Gene3D" id="1.10.1040.10">
    <property type="entry name" value="N-(1-d-carboxylethyl)-l-norvaline Dehydrogenase, domain 2"/>
    <property type="match status" value="1"/>
</dbReference>
<proteinExistence type="inferred from homology"/>
<organism evidence="7 8">
    <name type="scientific">Phyllotreta striolata</name>
    <name type="common">Striped flea beetle</name>
    <name type="synonym">Crioceris striolata</name>
    <dbReference type="NCBI Taxonomy" id="444603"/>
    <lineage>
        <taxon>Eukaryota</taxon>
        <taxon>Metazoa</taxon>
        <taxon>Ecdysozoa</taxon>
        <taxon>Arthropoda</taxon>
        <taxon>Hexapoda</taxon>
        <taxon>Insecta</taxon>
        <taxon>Pterygota</taxon>
        <taxon>Neoptera</taxon>
        <taxon>Endopterygota</taxon>
        <taxon>Coleoptera</taxon>
        <taxon>Polyphaga</taxon>
        <taxon>Cucujiformia</taxon>
        <taxon>Chrysomeloidea</taxon>
        <taxon>Chrysomelidae</taxon>
        <taxon>Galerucinae</taxon>
        <taxon>Alticini</taxon>
        <taxon>Phyllotreta</taxon>
    </lineage>
</organism>
<accession>A0A9N9XV27</accession>
<dbReference type="Pfam" id="PF14833">
    <property type="entry name" value="NAD_binding_11"/>
    <property type="match status" value="1"/>
</dbReference>
<dbReference type="InterPro" id="IPR006115">
    <property type="entry name" value="6PGDH_NADP-bd"/>
</dbReference>
<comment type="subcellular location">
    <subcellularLocation>
        <location evidence="1">Chromosome</location>
    </subcellularLocation>
</comment>
<dbReference type="Pfam" id="PF03446">
    <property type="entry name" value="NAD_binding_2"/>
    <property type="match status" value="1"/>
</dbReference>
<dbReference type="SUPFAM" id="SSF51735">
    <property type="entry name" value="NAD(P)-binding Rossmann-fold domains"/>
    <property type="match status" value="1"/>
</dbReference>
<dbReference type="InterPro" id="IPR036291">
    <property type="entry name" value="NAD(P)-bd_dom_sf"/>
</dbReference>
<dbReference type="OrthoDB" id="6727154at2759"/>
<dbReference type="PANTHER" id="PTHR43580:SF2">
    <property type="entry name" value="CYTOKINE-LIKE NUCLEAR FACTOR N-PAC"/>
    <property type="match status" value="1"/>
</dbReference>
<name>A0A9N9XV27_PHYSR</name>
<dbReference type="PANTHER" id="PTHR43580">
    <property type="entry name" value="OXIDOREDUCTASE GLYR1-RELATED"/>
    <property type="match status" value="1"/>
</dbReference>
<evidence type="ECO:0000256" key="3">
    <source>
        <dbReference type="ARBA" id="ARBA00022454"/>
    </source>
</evidence>